<dbReference type="GeneID" id="22921769"/>
<name>A0A0B4VFE6_9VIRU</name>
<dbReference type="Proteomes" id="UP000201058">
    <property type="component" value="Segment"/>
</dbReference>
<protein>
    <submittedName>
        <fullName evidence="1">Uncharacterized protein</fullName>
    </submittedName>
</protein>
<organism evidence="1 2">
    <name type="scientific">Tipula oleracea nudivirus</name>
    <dbReference type="NCBI Taxonomy" id="1546257"/>
    <lineage>
        <taxon>Viruses</taxon>
        <taxon>Viruses incertae sedis</taxon>
        <taxon>Naldaviricetes</taxon>
        <taxon>Lefavirales</taxon>
        <taxon>Nudiviridae</taxon>
        <taxon>Deltanudivirus</taxon>
        <taxon>Deltanudivirus tipoleraceae</taxon>
    </lineage>
</organism>
<evidence type="ECO:0000313" key="1">
    <source>
        <dbReference type="EMBL" id="AJD20115.1"/>
    </source>
</evidence>
<dbReference type="RefSeq" id="YP_009116702.1">
    <property type="nucleotide sequence ID" value="NC_026242.1"/>
</dbReference>
<keyword evidence="2" id="KW-1185">Reference proteome</keyword>
<dbReference type="EMBL" id="KM610234">
    <property type="protein sequence ID" value="AJD20115.1"/>
    <property type="molecule type" value="Genomic_DNA"/>
</dbReference>
<sequence>MQTSYTFPLVICKRRISTSTNNITSEGPHNITLEWQSLYANVVKIIEGYDSAKGMLIRPADYKIIVEHSDVNDELNIYFNINVSIILYEYIIRILEYQMNTPGYEYPKVDNAFIPLPGHVGFTRIPFTNYDPHFISKDIVFGSKKGYYDYGYKYCQLNLEIKESMLNLFDGATKYIGSVYASNIQRYESQQEDRMKILINHIKKYDSVMMFTMFRFYLNNLNVNSIDFNIINLDECDFEINNKLIDSNTTVIDIEVDSVDVEQTVAVDDIGNTTDNTNTTTLYDEIYNQNMKKYTRSQKISRMVKINRQILNIRSISKKFLKNQRSNITSGYLKMDNSSEYLKFQLYGDFISMLSEMIEYVNIINEESIFFGSKSYEHRLLTLPFNIKKFYCNMIKYKNFQSTLFSSILSNNNINTSAFNFDSFIATIDKNIPELFRVLYQEILEHIIAVIKASKANYNISTMGMENINIMAKIMNLTKVDDATTEAYFNDLVNHHLQFLNCYSYLNSN</sequence>
<accession>A0A0B4VFE6</accession>
<gene>
    <name evidence="1" type="ORF">TONV_055</name>
</gene>
<evidence type="ECO:0000313" key="2">
    <source>
        <dbReference type="Proteomes" id="UP000201058"/>
    </source>
</evidence>
<reference evidence="1 2" key="1">
    <citation type="journal article" date="2015" name="J. Virol.">
        <title>The genome of the nucleopolyhedrosis-causing virus from Tipula oleracea sheds new light on the Nudiviridae family.</title>
        <authorList>
            <person name="Bezier A."/>
            <person name="Theze J."/>
            <person name="Gavory F."/>
            <person name="Gaillard J."/>
            <person name="Poulain J."/>
            <person name="Drezen J.M."/>
            <person name="Herniou E.A."/>
        </authorList>
    </citation>
    <scope>NUCLEOTIDE SEQUENCE [LARGE SCALE GENOMIC DNA]</scope>
    <source>
        <strain evidence="1">35</strain>
    </source>
</reference>
<dbReference type="KEGG" id="vg:22921769"/>
<proteinExistence type="predicted"/>